<evidence type="ECO:0008006" key="3">
    <source>
        <dbReference type="Google" id="ProtNLM"/>
    </source>
</evidence>
<dbReference type="EMBL" id="JARKIF010000006">
    <property type="protein sequence ID" value="KAJ7636600.1"/>
    <property type="molecule type" value="Genomic_DNA"/>
</dbReference>
<evidence type="ECO:0000313" key="1">
    <source>
        <dbReference type="EMBL" id="KAJ7636600.1"/>
    </source>
</evidence>
<dbReference type="AlphaFoldDB" id="A0AAD7FQ27"/>
<keyword evidence="2" id="KW-1185">Reference proteome</keyword>
<evidence type="ECO:0000313" key="2">
    <source>
        <dbReference type="Proteomes" id="UP001221142"/>
    </source>
</evidence>
<proteinExistence type="predicted"/>
<accession>A0AAD7FQ27</accession>
<gene>
    <name evidence="1" type="ORF">FB45DRAFT_1138350</name>
</gene>
<dbReference type="Proteomes" id="UP001221142">
    <property type="component" value="Unassembled WGS sequence"/>
</dbReference>
<protein>
    <recommendedName>
        <fullName evidence="3">F-box domain-containing protein</fullName>
    </recommendedName>
</protein>
<sequence>MAIRCLVYGKCTVSSHPFFVLFLHHRCHSPSPMASNTTATALREQLSKLSGLLSLPNQQSPDSQGDLEQQRNIAQRKLNDLLDPMQRFPPELIAAIFLRCLPDQRTVDFQVAPLALLHVCHSWRHFAETLPALWTELIVDTDRMNSEGYNSMVESWISRAGGRPLALSLKGHETHTPRVLEVVDGCAEQIQALRLDLSSPEDLGATVALRTFPSMTNLTLARANQWYYDSDDEADEYPWSDSWEQDATVFIRMLNAAANLVECRLVQINDFTNPPPHIFTHSTLTHLHLGRFPGVDVSSSSAYMLSYLTLPALEHLTMASCDLEFQPFSDFLTRSSHPLRCLHMIMELQDVTPEQFLALIPNVVELHLFSVDPAFNCSLVEAIGTGLLPKIRCLTIGAVYPGVRAHYLRILDALGALCARSHDISSFSFLWNVTSSSEDGRDVYAELTPEIRAEMRGFVEKGVQVYVGSFFERKNYL</sequence>
<name>A0AAD7FQ27_9AGAR</name>
<organism evidence="1 2">
    <name type="scientific">Roridomyces roridus</name>
    <dbReference type="NCBI Taxonomy" id="1738132"/>
    <lineage>
        <taxon>Eukaryota</taxon>
        <taxon>Fungi</taxon>
        <taxon>Dikarya</taxon>
        <taxon>Basidiomycota</taxon>
        <taxon>Agaricomycotina</taxon>
        <taxon>Agaricomycetes</taxon>
        <taxon>Agaricomycetidae</taxon>
        <taxon>Agaricales</taxon>
        <taxon>Marasmiineae</taxon>
        <taxon>Mycenaceae</taxon>
        <taxon>Roridomyces</taxon>
    </lineage>
</organism>
<reference evidence="1" key="1">
    <citation type="submission" date="2023-03" db="EMBL/GenBank/DDBJ databases">
        <title>Massive genome expansion in bonnet fungi (Mycena s.s.) driven by repeated elements and novel gene families across ecological guilds.</title>
        <authorList>
            <consortium name="Lawrence Berkeley National Laboratory"/>
            <person name="Harder C.B."/>
            <person name="Miyauchi S."/>
            <person name="Viragh M."/>
            <person name="Kuo A."/>
            <person name="Thoen E."/>
            <person name="Andreopoulos B."/>
            <person name="Lu D."/>
            <person name="Skrede I."/>
            <person name="Drula E."/>
            <person name="Henrissat B."/>
            <person name="Morin E."/>
            <person name="Kohler A."/>
            <person name="Barry K."/>
            <person name="LaButti K."/>
            <person name="Morin E."/>
            <person name="Salamov A."/>
            <person name="Lipzen A."/>
            <person name="Mereny Z."/>
            <person name="Hegedus B."/>
            <person name="Baldrian P."/>
            <person name="Stursova M."/>
            <person name="Weitz H."/>
            <person name="Taylor A."/>
            <person name="Grigoriev I.V."/>
            <person name="Nagy L.G."/>
            <person name="Martin F."/>
            <person name="Kauserud H."/>
        </authorList>
    </citation>
    <scope>NUCLEOTIDE SEQUENCE</scope>
    <source>
        <strain evidence="1">9284</strain>
    </source>
</reference>
<comment type="caution">
    <text evidence="1">The sequence shown here is derived from an EMBL/GenBank/DDBJ whole genome shotgun (WGS) entry which is preliminary data.</text>
</comment>
<dbReference type="SUPFAM" id="SSF52047">
    <property type="entry name" value="RNI-like"/>
    <property type="match status" value="1"/>
</dbReference>